<feature type="compositionally biased region" description="Basic and acidic residues" evidence="1">
    <location>
        <begin position="133"/>
        <end position="159"/>
    </location>
</feature>
<name>A0A2I0C1U3_PLAFO</name>
<evidence type="ECO:0000256" key="2">
    <source>
        <dbReference type="SAM" id="Phobius"/>
    </source>
</evidence>
<gene>
    <name evidence="4" type="ORF">CK202_0227</name>
    <name evidence="3" type="ORF">CYL21_2781</name>
</gene>
<dbReference type="VEuPathDB" id="PlasmoDB:PfNF54_140061600"/>
<feature type="region of interest" description="Disordered" evidence="1">
    <location>
        <begin position="181"/>
        <end position="204"/>
    </location>
</feature>
<evidence type="ECO:0000313" key="6">
    <source>
        <dbReference type="Proteomes" id="UP000754359"/>
    </source>
</evidence>
<evidence type="ECO:0000256" key="1">
    <source>
        <dbReference type="SAM" id="MobiDB-lite"/>
    </source>
</evidence>
<feature type="transmembrane region" description="Helical" evidence="2">
    <location>
        <begin position="3430"/>
        <end position="3453"/>
    </location>
</feature>
<accession>A0A2I0C1U3</accession>
<dbReference type="PANTHER" id="PTHR14113:SF13">
    <property type="match status" value="1"/>
</dbReference>
<sequence length="3455" mass="419397">MINENLKGDIKIDNKLIDIHFLNDNIKKYDRHNLRTTLRKYIRDNNRLLNYYKFNEVVNNFENFKNLFIIYTNSFLQKNKIFNYTFRYSKIIKLLYLNKKGKRLIYGDNYIKDTALNLNKNDASQKKLGFLLEKNKNKNDENDKNNENKKNIKTKENKKDKKSKKKDKITQDEVKDNLCFDKNEENPKQSYNNSEDIEIHKSIPSNDDNKKKDYFINFNYELKEKDINKLEDIISHSNISLPTFSYFDIYLFSNNKKMKYEINKKNIKYMDINSVLYCLYISVIISYIYLNDFRNAYMKFLEYIYFKRKLKKIRKNYNETEKRKLRFGSFISSELKSKIYNYYDALYERKASVILQKIKMDKSTNTKNYEKIKRDKRNKEIKTDKDNKNSITNFNLMNGQEKPKEFSKNKFNFLKKKKKKTMKMKKKNVSVKQDINVIDTKINVNNDDKYNDKSNDKDINIYNSQHMQDDNQHLDHNNYEEGNEKMNVQNINLSEKDENGNISCYNEKELKNNLYNNQYINYDENVEHLLHVDKLQESKSNIDHKKQIDDQNFIHYGVHKNVYHKGLLSKRKNKISKKISYIKKLEKDESKIVSKKRKTREILELDEYILYLKIKYKEKYIQNLTNTLTTIYINDIYFYMKRFKSIMNIQHDEKKNMVKKERILKKYSKINDKKYYSYNYFFDVLIYFTYFKQINVIEGLLIMAFMCSKLNFVNISTYIYKNVYLYFYFIFEKYQKKNKKKPFHIRHEINKFSSFKINKMKDIDFLNDHNNISIKDNRQMEDKTNDDNYMNKNLYITKKKKKKGKININKKKTAKKKKNKKRKITQLFNDTNSNEDEEDVKTYENFNISQHDSSGNYDIYKNYSNNINDCTRYNGNNERAIYIYEYLIYLLKDNKNFYMINDFLEENRYFKNCNYNFLNNYFNIANDYIIVATKIKNALSLNNKYIFYGIRKHILIYLNLINYVETKYIFYENNYNLKNLVYYLYIDKIVKSYDFNLYTYEKNLYVLRRILFFDSNINIYHLYNNFNMNDNTFKSIFYTIYENISVYDTYSITYQDMEQQNICLNQNVYNNTIDDQNIYIDDEKNKKKKKNNKYGDITSTTNDRYNNYKDNLNFFFNLKMIKRKKKNVDDNIYQPVIGQNDTYDNNNRTSVQFNFDNLEDNKKEDNKNEDNKKEDNKKEDNKNEDNKNEDNKNEDNKKEDNKKEDNKNEDNKNENNNIEDNKNENNNIEHNDNNRTNNLMTENNIFNYEDKDKNINSTIPHIDDKKKKKRKSMYFLNFYNKKIYEKYNKRNNSEIILNTSYNNMDNIIRTKNTRNKSFFVPKKSSYNIFHNIISKGNIYINNIKNEKFINYKYFPFNYYKYYYSCEDLMDYVKNENLKTYLSFKNNQLKLLIYNFLYLYMFDEYIYMHTHKKDINEYFNFVNILKKKQKLRYRVYHFFSKSSKDIGDEISYYKKYIKEKYLKKNKRKDNKMYNSMFKEKGIDIKMKKDISFKGTNKKENDICPRNQNFSKNLLMKEHKNVTVKSLFVDNKKNYSIKSIHFLRDIYKKNYINYHMKINIEKYEHICFLFLITEMLSVVLLPYINFHIPFVYMKINKNINDMQFTQMDKFRFENKCYENESEDDGEEEDHQEIDIEQEDIGRGDDEDITHNNNNNNNNNSNNSNNDISAVSLFDSSNISKMYNPQNKNNLNNLQVRNKLTVSSTYNMRDVKKKEKKKLLLFNKKKGTKSTLKLSAKRSKKTYYHKKVTSNTKNETLYIQKYCIHNENKIKYTIGKRNSSNIFNRRKNKNKQNIISHTKKNNKNNLRKDKDNALYKSHDNNNDNIYYISLCNMNRINEKLCKITNLNVGTKSIIEHNFLYNDYYSVDINEFKKIFHNKGKYFLIKKYEKIIALAYFTRFNTYLIFSLYERIAMLNYLYSNYNSVISILRYLNYIHCKLINKYAPDPYRDKNKKKNTIENIHNDKYEYNENGKIYKNYKNDKNDKDEKNIFYCDNNYEGINNPLIDNIRVNSYGTNQYVEHNIYKSNDINDKPNNTNIFFYMKNEDIPYNDYIFNTYSTNYINDRKYITDENNPHVNENVFEKLANIKSFRFSLFFDIFFELKVNFNHFFNSHICVQNGLKYLFFYMKNSHKFNLIIDCKQKMRRIAYMKLFSDNITNKEKEENYDNKMCDNKMCDNKMCDNKMCDKSSYYYNIYKPRNNFEHTNNKYKSIQYSLHTDERIFIRTKSGIILSKKNFIHLKKSGEYILDIKDILREGNTHYMHKEPINHRKKNASNSMNDFSLNTHLSKDSLKYSNVQNDKYNNIGNNNYSHKLSEHINEKDRHNKYKKYITNDIFIKNKEYIFEHKLDMNKLRGSKLYFIIGISLLKQINTNPYYDNIKEVHFIYEEDDMINKEININNIVKNDYTELLQLSYKYIMKSIHIDPNSILNYYYLCIIYLYNLKINKCLYICKNFLIRHNIYDMYTFPFFLLSLTVMSCRTVQNKSKKKYTINYNSNNINMQDNCKDKYYSIPYRANQEESKNNKILSQHLEPFQKYNKQYASELNRLKINSPHFFNSITNMSDICNMNNSNISNHSSDSKHSSDTNNSNKICNISNIINCNLLKNKEDEFVVEKQNDQKNLTDLYTNNNKDSCVEEGKNKFKKTISFSDIKNNDINNSEYESMGNAINKSNFNNEKKNERKTFEENKKAVSLSKDNDDLYHKRELVNKDFLDLLNKAMNIFSNNFLFLYLYVYYIIHYFSLYDILFIWERKNTKKRKESKTYHQKTYFQNMSLNNLINNNVSTSHTNKENTNLFNIMNKKNQGNKNLTNCIKEEIDKILFSMKILEDTNCSENDEKTIFGSLEKKNTKNRRKANTPNIYQTNKKKTGQWYNKLNYLNNINISSNYNNNNNNNNNNNTYKNNNEYIDISNIKLLPCCIPILVILYKYIHRNICSKKEKNNSDVYIYFHLHNLMSEININKITCELHKNNCCNDSTKKDQFDDSNCFFIYSKENEKIINKNNFFYDKLECNTSWINSEDNALSTKYRDDHHNNVKRKISVKNIYLETMVWIGLSEVFIYLNVCPKLIIYFFHIINTYINFYLSLNKNNNTYNYEKCNFFYNLTHQFMCVKSLFLFYLYSRCTKKKIYNKRFTRNRYELNNMPEILQSYNIYSTKNNIILNKDNMTSFKNIYMKILLFEREAQKCNTYMDVFDNHQILLENNHICLQDDHIPEYNFKLPYRTIDKSRTLKSRFWPFKTEKKEFNTIKNDIKDINKKDKPNVVENVEDKHMLSDDNKKKEKKRNIKKHKELIKKLHLDEQKLFNSLFYHNSFNKRHEEYKIIKNIKIYLSLMTKIYYNNRKVQILYARYYFLKEKYIKVISILSLLNDHYKKKTYYFKRDEKGYLTNLQKTSNKSNNKYLNNILFFHLNNQSDFLYEYLNIYMYYQSYMKIKNYKKANYYKNILNTIFLYCPIIPFHFFPFINL</sequence>
<evidence type="ECO:0000313" key="3">
    <source>
        <dbReference type="EMBL" id="KAF4329590.1"/>
    </source>
</evidence>
<dbReference type="PANTHER" id="PTHR14113">
    <property type="entry name" value="PICCOLO/BASSOON"/>
    <property type="match status" value="1"/>
</dbReference>
<feature type="transmembrane region" description="Helical" evidence="2">
    <location>
        <begin position="3049"/>
        <end position="3071"/>
    </location>
</feature>
<feature type="transmembrane region" description="Helical" evidence="2">
    <location>
        <begin position="272"/>
        <end position="290"/>
    </location>
</feature>
<keyword evidence="2" id="KW-0812">Transmembrane</keyword>
<feature type="region of interest" description="Disordered" evidence="1">
    <location>
        <begin position="1636"/>
        <end position="1666"/>
    </location>
</feature>
<reference evidence="3 6" key="2">
    <citation type="submission" date="2018-05" db="EMBL/GenBank/DDBJ databases">
        <title>Genome assembly of Plasmodium falciparum NF54 DiCre.</title>
        <authorList>
            <person name="Baumgarten S."/>
            <person name="Treeck M."/>
            <person name="Scherf A."/>
        </authorList>
    </citation>
    <scope>NUCLEOTIDE SEQUENCE [LARGE SCALE GENOMIC DNA]</scope>
    <source>
        <strain evidence="3">NF54</strain>
    </source>
</reference>
<comment type="caution">
    <text evidence="4">The sequence shown here is derived from an EMBL/GenBank/DDBJ whole genome shotgun (WGS) entry which is preliminary data.</text>
</comment>
<reference evidence="4 5" key="1">
    <citation type="submission" date="2017-11" db="EMBL/GenBank/DDBJ databases">
        <title>Plasmodium falciparum NF54 genome assembly.</title>
        <authorList>
            <person name="Bryant J.M."/>
            <person name="Baumgarten S."/>
            <person name="Scheidig-Benatar C."/>
            <person name="Scherf A."/>
        </authorList>
    </citation>
    <scope>NUCLEOTIDE SEQUENCE [LARGE SCALE GENOMIC DNA]</scope>
    <source>
        <strain evidence="4">NF54</strain>
    </source>
</reference>
<feature type="region of interest" description="Disordered" evidence="1">
    <location>
        <begin position="1154"/>
        <end position="1239"/>
    </location>
</feature>
<dbReference type="SMR" id="A0A2I0C1U3"/>
<feature type="compositionally biased region" description="Basic and acidic residues" evidence="1">
    <location>
        <begin position="1159"/>
        <end position="1233"/>
    </location>
</feature>
<protein>
    <submittedName>
        <fullName evidence="4">Uncharacterized protein</fullName>
    </submittedName>
</protein>
<dbReference type="Proteomes" id="UP000754359">
    <property type="component" value="Unassembled WGS sequence"/>
</dbReference>
<evidence type="ECO:0000313" key="5">
    <source>
        <dbReference type="Proteomes" id="UP000232684"/>
    </source>
</evidence>
<evidence type="ECO:0000313" key="4">
    <source>
        <dbReference type="EMBL" id="PKC49519.1"/>
    </source>
</evidence>
<feature type="transmembrane region" description="Helical" evidence="2">
    <location>
        <begin position="3091"/>
        <end position="3111"/>
    </location>
</feature>
<dbReference type="EMBL" id="NYMT01000001">
    <property type="protein sequence ID" value="PKC49519.1"/>
    <property type="molecule type" value="Genomic_DNA"/>
</dbReference>
<dbReference type="Proteomes" id="UP000232684">
    <property type="component" value="Unassembled WGS sequence"/>
</dbReference>
<feature type="region of interest" description="Disordered" evidence="1">
    <location>
        <begin position="133"/>
        <end position="169"/>
    </location>
</feature>
<proteinExistence type="predicted"/>
<dbReference type="InterPro" id="IPR052098">
    <property type="entry name" value="Presynaptic_Scaffold_Bsn/Pclo"/>
</dbReference>
<organism evidence="4 5">
    <name type="scientific">Plasmodium falciparum (isolate NF54)</name>
    <dbReference type="NCBI Taxonomy" id="5843"/>
    <lineage>
        <taxon>Eukaryota</taxon>
        <taxon>Sar</taxon>
        <taxon>Alveolata</taxon>
        <taxon>Apicomplexa</taxon>
        <taxon>Aconoidasida</taxon>
        <taxon>Haemosporida</taxon>
        <taxon>Plasmodiidae</taxon>
        <taxon>Plasmodium</taxon>
        <taxon>Plasmodium (Laverania)</taxon>
    </lineage>
</organism>
<keyword evidence="2" id="KW-1133">Transmembrane helix</keyword>
<feature type="transmembrane region" description="Helical" evidence="2">
    <location>
        <begin position="2721"/>
        <end position="2743"/>
    </location>
</feature>
<dbReference type="EMBL" id="QFXU01000012">
    <property type="protein sequence ID" value="KAF4329590.1"/>
    <property type="molecule type" value="Genomic_DNA"/>
</dbReference>
<keyword evidence="2" id="KW-0472">Membrane</keyword>
<feature type="compositionally biased region" description="Low complexity" evidence="1">
    <location>
        <begin position="1649"/>
        <end position="1663"/>
    </location>
</feature>